<evidence type="ECO:0000313" key="2">
    <source>
        <dbReference type="EMBL" id="TCP54874.1"/>
    </source>
</evidence>
<proteinExistence type="predicted"/>
<keyword evidence="1" id="KW-0812">Transmembrane</keyword>
<keyword evidence="1" id="KW-1133">Transmembrane helix</keyword>
<dbReference type="Proteomes" id="UP000294911">
    <property type="component" value="Unassembled WGS sequence"/>
</dbReference>
<gene>
    <name evidence="2" type="ORF">EV191_10283</name>
</gene>
<reference evidence="2 3" key="1">
    <citation type="submission" date="2019-03" db="EMBL/GenBank/DDBJ databases">
        <title>Genomic Encyclopedia of Type Strains, Phase IV (KMG-IV): sequencing the most valuable type-strain genomes for metagenomic binning, comparative biology and taxonomic classification.</title>
        <authorList>
            <person name="Goeker M."/>
        </authorList>
    </citation>
    <scope>NUCLEOTIDE SEQUENCE [LARGE SCALE GENOMIC DNA]</scope>
    <source>
        <strain evidence="2 3">DSM 45765</strain>
    </source>
</reference>
<accession>A0A4R2QZQ3</accession>
<dbReference type="AlphaFoldDB" id="A0A4R2QZQ3"/>
<feature type="transmembrane region" description="Helical" evidence="1">
    <location>
        <begin position="34"/>
        <end position="52"/>
    </location>
</feature>
<dbReference type="EMBL" id="SLXQ01000002">
    <property type="protein sequence ID" value="TCP54874.1"/>
    <property type="molecule type" value="Genomic_DNA"/>
</dbReference>
<comment type="caution">
    <text evidence="2">The sequence shown here is derived from an EMBL/GenBank/DDBJ whole genome shotgun (WGS) entry which is preliminary data.</text>
</comment>
<sequence>MPSAGGCSAANEAATSESRRLAIVHERRALSRRLIRIGLLVLILVVIAGWLVQEFVVNGGG</sequence>
<name>A0A4R2QZQ3_9PSEU</name>
<protein>
    <submittedName>
        <fullName evidence="2">Uncharacterized protein</fullName>
    </submittedName>
</protein>
<keyword evidence="3" id="KW-1185">Reference proteome</keyword>
<evidence type="ECO:0000256" key="1">
    <source>
        <dbReference type="SAM" id="Phobius"/>
    </source>
</evidence>
<keyword evidence="1" id="KW-0472">Membrane</keyword>
<evidence type="ECO:0000313" key="3">
    <source>
        <dbReference type="Proteomes" id="UP000294911"/>
    </source>
</evidence>
<organism evidence="2 3">
    <name type="scientific">Tamaricihabitans halophyticus</name>
    <dbReference type="NCBI Taxonomy" id="1262583"/>
    <lineage>
        <taxon>Bacteria</taxon>
        <taxon>Bacillati</taxon>
        <taxon>Actinomycetota</taxon>
        <taxon>Actinomycetes</taxon>
        <taxon>Pseudonocardiales</taxon>
        <taxon>Pseudonocardiaceae</taxon>
        <taxon>Tamaricihabitans</taxon>
    </lineage>
</organism>